<dbReference type="AlphaFoldDB" id="A0A498HQQ8"/>
<keyword evidence="10" id="KW-1185">Reference proteome</keyword>
<dbReference type="STRING" id="3750.A0A498HQQ8"/>
<dbReference type="InterPro" id="IPR003653">
    <property type="entry name" value="Peptidase_C48_C"/>
</dbReference>
<dbReference type="Pfam" id="PF02902">
    <property type="entry name" value="Peptidase_C48"/>
    <property type="match status" value="1"/>
</dbReference>
<feature type="region of interest" description="Disordered" evidence="7">
    <location>
        <begin position="112"/>
        <end position="142"/>
    </location>
</feature>
<feature type="region of interest" description="Disordered" evidence="7">
    <location>
        <begin position="165"/>
        <end position="192"/>
    </location>
</feature>
<evidence type="ECO:0000313" key="9">
    <source>
        <dbReference type="EMBL" id="RXH73878.1"/>
    </source>
</evidence>
<dbReference type="Gene3D" id="3.30.310.130">
    <property type="entry name" value="Ubiquitin-related"/>
    <property type="match status" value="1"/>
</dbReference>
<evidence type="ECO:0000256" key="4">
    <source>
        <dbReference type="ARBA" id="ARBA00022801"/>
    </source>
</evidence>
<evidence type="ECO:0000313" key="10">
    <source>
        <dbReference type="Proteomes" id="UP000290289"/>
    </source>
</evidence>
<protein>
    <recommendedName>
        <fullName evidence="8">Ubiquitin-like protease family profile domain-containing protein</fullName>
    </recommendedName>
</protein>
<dbReference type="PANTHER" id="PTHR47764">
    <property type="entry name" value="UBIQUITIN-LIKE-SPECIFIC PROTEASE 2B-RELATED"/>
    <property type="match status" value="1"/>
</dbReference>
<feature type="domain" description="Ubiquitin-like protease family profile" evidence="8">
    <location>
        <begin position="368"/>
        <end position="581"/>
    </location>
</feature>
<dbReference type="Proteomes" id="UP000290289">
    <property type="component" value="Chromosome 15"/>
</dbReference>
<evidence type="ECO:0000259" key="8">
    <source>
        <dbReference type="PROSITE" id="PS50600"/>
    </source>
</evidence>
<keyword evidence="2" id="KW-0645">Protease</keyword>
<organism evidence="9 10">
    <name type="scientific">Malus domestica</name>
    <name type="common">Apple</name>
    <name type="synonym">Pyrus malus</name>
    <dbReference type="NCBI Taxonomy" id="3750"/>
    <lineage>
        <taxon>Eukaryota</taxon>
        <taxon>Viridiplantae</taxon>
        <taxon>Streptophyta</taxon>
        <taxon>Embryophyta</taxon>
        <taxon>Tracheophyta</taxon>
        <taxon>Spermatophyta</taxon>
        <taxon>Magnoliopsida</taxon>
        <taxon>eudicotyledons</taxon>
        <taxon>Gunneridae</taxon>
        <taxon>Pentapetalae</taxon>
        <taxon>rosids</taxon>
        <taxon>fabids</taxon>
        <taxon>Rosales</taxon>
        <taxon>Rosaceae</taxon>
        <taxon>Amygdaloideae</taxon>
        <taxon>Maleae</taxon>
        <taxon>Malus</taxon>
    </lineage>
</organism>
<name>A0A498HQQ8_MALDO</name>
<dbReference type="FunFam" id="3.30.310.130:FF:000006">
    <property type="entry name" value="Probable ubiquitin-like-specific protease 2B"/>
    <property type="match status" value="1"/>
</dbReference>
<dbReference type="SUPFAM" id="SSF54001">
    <property type="entry name" value="Cysteine proteinases"/>
    <property type="match status" value="1"/>
</dbReference>
<dbReference type="InterPro" id="IPR057375">
    <property type="entry name" value="ULP2A/B_PH"/>
</dbReference>
<reference evidence="9 10" key="1">
    <citation type="submission" date="2018-10" db="EMBL/GenBank/DDBJ databases">
        <title>A high-quality apple genome assembly.</title>
        <authorList>
            <person name="Hu J."/>
        </authorList>
    </citation>
    <scope>NUCLEOTIDE SEQUENCE [LARGE SCALE GENOMIC DNA]</scope>
    <source>
        <strain evidence="10">cv. HFTH1</strain>
        <tissue evidence="9">Young leaf</tissue>
    </source>
</reference>
<comment type="similarity">
    <text evidence="1">Belongs to the peptidase C48 family.</text>
</comment>
<dbReference type="EMBL" id="RDQH01000341">
    <property type="protein sequence ID" value="RXH73878.1"/>
    <property type="molecule type" value="Genomic_DNA"/>
</dbReference>
<dbReference type="PANTHER" id="PTHR47764:SF2">
    <property type="entry name" value="UBIQUITIN-LIKE PROTEASE FAMILY PROFILE DOMAIN-CONTAINING PROTEIN"/>
    <property type="match status" value="1"/>
</dbReference>
<comment type="caution">
    <text evidence="9">The sequence shown here is derived from an EMBL/GenBank/DDBJ whole genome shotgun (WGS) entry which is preliminary data.</text>
</comment>
<dbReference type="PROSITE" id="PS50600">
    <property type="entry name" value="ULP_PROTEASE"/>
    <property type="match status" value="1"/>
</dbReference>
<keyword evidence="4" id="KW-0378">Hydrolase</keyword>
<evidence type="ECO:0000256" key="3">
    <source>
        <dbReference type="ARBA" id="ARBA00022786"/>
    </source>
</evidence>
<keyword evidence="3" id="KW-0833">Ubl conjugation pathway</keyword>
<gene>
    <name evidence="9" type="ORF">DVH24_016700</name>
</gene>
<dbReference type="Gene3D" id="1.10.418.20">
    <property type="match status" value="1"/>
</dbReference>
<evidence type="ECO:0000256" key="1">
    <source>
        <dbReference type="ARBA" id="ARBA00005234"/>
    </source>
</evidence>
<accession>A0A498HQQ8</accession>
<evidence type="ECO:0000256" key="2">
    <source>
        <dbReference type="ARBA" id="ARBA00022670"/>
    </source>
</evidence>
<dbReference type="GO" id="GO:0008234">
    <property type="term" value="F:cysteine-type peptidase activity"/>
    <property type="evidence" value="ECO:0007669"/>
    <property type="project" value="UniProtKB-KW"/>
</dbReference>
<dbReference type="Pfam" id="PF25352">
    <property type="entry name" value="PH_ULP"/>
    <property type="match status" value="1"/>
</dbReference>
<evidence type="ECO:0000256" key="6">
    <source>
        <dbReference type="ARBA" id="ARBA00057729"/>
    </source>
</evidence>
<proteinExistence type="inferred from homology"/>
<dbReference type="InterPro" id="IPR038765">
    <property type="entry name" value="Papain-like_cys_pep_sf"/>
</dbReference>
<sequence length="1135" mass="126429">MKTSGLEVFDFSEEDEHSESVQGKYLGKFKNPSLDTNRIFKCDFLQNVAQGAKLQTKDISSIPCVNVDSVDRDHCCDNAISHSPIGTIEESLATKKEYMELDAAPQFKCLSHEQQSDSKLDSHGSRSFVSEPERRGSNATSSSSWESRLHFALAVSLSSNEPTDMILDADESTSDSPSSPASEIEEDDDSLGSYKSYHCSGDLEMDNTNMTVVLYPDYVIYRDSYCTEPRLTFSPSCFKVSGSTSECPGTFSSEWEVDDLIDVECQWFQKVEFVMIKLRVVAKDATEDDSAPNTSGIEELKIAIVEPNWIKQQERIMSLNAKYINSWVFHDMHTETDEEDSLGQRHHFPNFDEPFEDVVYPKGDSDAVSISKRDVDLLQPETFINDTIIDFYIKLADIHLSQTLRKAGALCTGYLKNQIQPEKRHRYHFFNSFFFRKLADLDKDPSSVSDGRAAFERVRKWTRKVDLFEKDYIFIPINFNLHWSLIVICHLGEVPKHNGGDSGNLLKVPCILHMDSIKGSHTGLKNLIQSYLWEEWKERKKETSEEISSKFHNLRFVPLELPQQENSFDCGLFLLHYLELFLADAPVHFSPFKITKFSNFLNANWFLPSEASLKRTLIQRLIFELLEDRCRGVSSAASNDEDQAKFPECNKHETGVQSFSGRCGPAIACQENMSSSQAGQGIEITLLSSTSLRSSECVKDAGFVIQELFEPGATPNSLFGEYQSFDQKSSFCRLNGAVPLLEEDTKTGEQFAFLPTGETGFQQITGITSQTCDIPYTSRAYGVETSFDLAQTENENTDSSPKLSMCVSNHAEDIGVIEDYPVGEGLGLSQKEKMDVNHSQSVENVTRLTDFLVSAPGKMQGASIIELEGSQDHDKVYDGNESGDSQGPDGNESCQEHDKGHDGNKNGGSEDHGKIDGKSGGSQDHDVVQDADENMGFQDHDKVHDGNVNEASQDHDKVQDGSKSRGSHDHDKEQDGKENGGSRDHDKEHDGYENGGSQDHDLVQDVNENGGSQGHDKVQDGDENGGSQDHDKVQDVDETGGSQNHDKVQDGNKNGASQDHDMVQEAAPIPSCQENPDIQMDQDSDMVDNRTVSCDDVQMADSPPPDDVLMPESLEQRAAKRLRLTPPVEGDKCVT</sequence>
<feature type="compositionally biased region" description="Basic and acidic residues" evidence="7">
    <location>
        <begin position="112"/>
        <end position="124"/>
    </location>
</feature>
<evidence type="ECO:0000256" key="7">
    <source>
        <dbReference type="SAM" id="MobiDB-lite"/>
    </source>
</evidence>
<feature type="compositionally biased region" description="Basic and acidic residues" evidence="7">
    <location>
        <begin position="894"/>
        <end position="928"/>
    </location>
</feature>
<comment type="function">
    <text evidence="6">Protease that catalyzes two essential functions in the SUMO pathway: processing of full-length SUMOs to their mature forms and deconjugation of SUMO from targeted proteins.</text>
</comment>
<feature type="region of interest" description="Disordered" evidence="7">
    <location>
        <begin position="868"/>
        <end position="1110"/>
    </location>
</feature>
<dbReference type="GO" id="GO:0006508">
    <property type="term" value="P:proteolysis"/>
    <property type="evidence" value="ECO:0007669"/>
    <property type="project" value="UniProtKB-KW"/>
</dbReference>
<evidence type="ECO:0000256" key="5">
    <source>
        <dbReference type="ARBA" id="ARBA00022807"/>
    </source>
</evidence>
<feature type="compositionally biased region" description="Basic and acidic residues" evidence="7">
    <location>
        <begin position="938"/>
        <end position="1003"/>
    </location>
</feature>
<keyword evidence="5" id="KW-0788">Thiol protease</keyword>